<evidence type="ECO:0000256" key="1">
    <source>
        <dbReference type="SAM" id="Coils"/>
    </source>
</evidence>
<dbReference type="RefSeq" id="XP_033673117.1">
    <property type="nucleotide sequence ID" value="XM_033804073.1"/>
</dbReference>
<feature type="compositionally biased region" description="Low complexity" evidence="2">
    <location>
        <begin position="58"/>
        <end position="74"/>
    </location>
</feature>
<keyword evidence="4" id="KW-1185">Reference proteome</keyword>
<dbReference type="AlphaFoldDB" id="A0A6A6D1D1"/>
<feature type="region of interest" description="Disordered" evidence="2">
    <location>
        <begin position="35"/>
        <end position="77"/>
    </location>
</feature>
<name>A0A6A6D1D1_ZASCE</name>
<gene>
    <name evidence="3" type="ORF">M409DRAFT_17466</name>
</gene>
<sequence>MDLVALLTHFAFGIAVFLKFFGKPNRRRVSELAQDFGGRGRPVSCRDASTQTEDEDQQMPTTTDVSSTTQDTVPYETDPIDDKQALREQVYVNLQSATTEDFTGGPARLVAASDGVQDVAAILVTLDLAAQIQDAIEARRTYAKEESKALKQQSALSNLKSGVECEKLSHQCRIDQENEKGPDVDQETLDALQKEHDNLALLLEDIELRIEAVNAQVLTQAMVFRNCQTRLIDTLEETFIEGLAVDPESDEPESPIEELDLQQEYQAFLNPQQETDAEPQDIAPLDITPDDYFQATNDHLTASELAQYEIRDNYFAAREHLIEAQNRFDRREYDREMDRQTTQDSAEDFDVRWVHRFRELTTQLIEAEAAFTAAKVAANEASVDVGGEDQCSLFVDRDDDGYRESHDAACTASAPRDKIMQWVEGISDQANPEETSGDVEVDDWDAPGMDMSDSVSCVAIGSYRSKIDHWREETRL</sequence>
<organism evidence="3 4">
    <name type="scientific">Zasmidium cellare ATCC 36951</name>
    <dbReference type="NCBI Taxonomy" id="1080233"/>
    <lineage>
        <taxon>Eukaryota</taxon>
        <taxon>Fungi</taxon>
        <taxon>Dikarya</taxon>
        <taxon>Ascomycota</taxon>
        <taxon>Pezizomycotina</taxon>
        <taxon>Dothideomycetes</taxon>
        <taxon>Dothideomycetidae</taxon>
        <taxon>Mycosphaerellales</taxon>
        <taxon>Mycosphaerellaceae</taxon>
        <taxon>Zasmidium</taxon>
    </lineage>
</organism>
<evidence type="ECO:0000313" key="3">
    <source>
        <dbReference type="EMBL" id="KAF2172228.1"/>
    </source>
</evidence>
<proteinExistence type="predicted"/>
<dbReference type="GeneID" id="54557345"/>
<dbReference type="EMBL" id="ML993581">
    <property type="protein sequence ID" value="KAF2172228.1"/>
    <property type="molecule type" value="Genomic_DNA"/>
</dbReference>
<evidence type="ECO:0000313" key="4">
    <source>
        <dbReference type="Proteomes" id="UP000799537"/>
    </source>
</evidence>
<feature type="coiled-coil region" evidence="1">
    <location>
        <begin position="189"/>
        <end position="216"/>
    </location>
</feature>
<protein>
    <submittedName>
        <fullName evidence="3">Uncharacterized protein</fullName>
    </submittedName>
</protein>
<reference evidence="3" key="1">
    <citation type="journal article" date="2020" name="Stud. Mycol.">
        <title>101 Dothideomycetes genomes: a test case for predicting lifestyles and emergence of pathogens.</title>
        <authorList>
            <person name="Haridas S."/>
            <person name="Albert R."/>
            <person name="Binder M."/>
            <person name="Bloem J."/>
            <person name="Labutti K."/>
            <person name="Salamov A."/>
            <person name="Andreopoulos B."/>
            <person name="Baker S."/>
            <person name="Barry K."/>
            <person name="Bills G."/>
            <person name="Bluhm B."/>
            <person name="Cannon C."/>
            <person name="Castanera R."/>
            <person name="Culley D."/>
            <person name="Daum C."/>
            <person name="Ezra D."/>
            <person name="Gonzalez J."/>
            <person name="Henrissat B."/>
            <person name="Kuo A."/>
            <person name="Liang C."/>
            <person name="Lipzen A."/>
            <person name="Lutzoni F."/>
            <person name="Magnuson J."/>
            <person name="Mondo S."/>
            <person name="Nolan M."/>
            <person name="Ohm R."/>
            <person name="Pangilinan J."/>
            <person name="Park H.-J."/>
            <person name="Ramirez L."/>
            <person name="Alfaro M."/>
            <person name="Sun H."/>
            <person name="Tritt A."/>
            <person name="Yoshinaga Y."/>
            <person name="Zwiers L.-H."/>
            <person name="Turgeon B."/>
            <person name="Goodwin S."/>
            <person name="Spatafora J."/>
            <person name="Crous P."/>
            <person name="Grigoriev I."/>
        </authorList>
    </citation>
    <scope>NUCLEOTIDE SEQUENCE</scope>
    <source>
        <strain evidence="3">ATCC 36951</strain>
    </source>
</reference>
<accession>A0A6A6D1D1</accession>
<dbReference type="OrthoDB" id="5391053at2759"/>
<evidence type="ECO:0000256" key="2">
    <source>
        <dbReference type="SAM" id="MobiDB-lite"/>
    </source>
</evidence>
<dbReference type="Proteomes" id="UP000799537">
    <property type="component" value="Unassembled WGS sequence"/>
</dbReference>
<keyword evidence="1" id="KW-0175">Coiled coil</keyword>